<dbReference type="Proteomes" id="UP000800041">
    <property type="component" value="Unassembled WGS sequence"/>
</dbReference>
<gene>
    <name evidence="2" type="ORF">K402DRAFT_452223</name>
</gene>
<keyword evidence="1" id="KW-0732">Signal</keyword>
<keyword evidence="3" id="KW-1185">Reference proteome</keyword>
<evidence type="ECO:0000256" key="1">
    <source>
        <dbReference type="SAM" id="SignalP"/>
    </source>
</evidence>
<feature type="chain" id="PRO_5026198088" evidence="1">
    <location>
        <begin position="27"/>
        <end position="220"/>
    </location>
</feature>
<reference evidence="2" key="1">
    <citation type="journal article" date="2020" name="Stud. Mycol.">
        <title>101 Dothideomycetes genomes: a test case for predicting lifestyles and emergence of pathogens.</title>
        <authorList>
            <person name="Haridas S."/>
            <person name="Albert R."/>
            <person name="Binder M."/>
            <person name="Bloem J."/>
            <person name="Labutti K."/>
            <person name="Salamov A."/>
            <person name="Andreopoulos B."/>
            <person name="Baker S."/>
            <person name="Barry K."/>
            <person name="Bills G."/>
            <person name="Bluhm B."/>
            <person name="Cannon C."/>
            <person name="Castanera R."/>
            <person name="Culley D."/>
            <person name="Daum C."/>
            <person name="Ezra D."/>
            <person name="Gonzalez J."/>
            <person name="Henrissat B."/>
            <person name="Kuo A."/>
            <person name="Liang C."/>
            <person name="Lipzen A."/>
            <person name="Lutzoni F."/>
            <person name="Magnuson J."/>
            <person name="Mondo S."/>
            <person name="Nolan M."/>
            <person name="Ohm R."/>
            <person name="Pangilinan J."/>
            <person name="Park H.-J."/>
            <person name="Ramirez L."/>
            <person name="Alfaro M."/>
            <person name="Sun H."/>
            <person name="Tritt A."/>
            <person name="Yoshinaga Y."/>
            <person name="Zwiers L.-H."/>
            <person name="Turgeon B."/>
            <person name="Goodwin S."/>
            <person name="Spatafora J."/>
            <person name="Crous P."/>
            <person name="Grigoriev I."/>
        </authorList>
    </citation>
    <scope>NUCLEOTIDE SEQUENCE</scope>
    <source>
        <strain evidence="2">CBS 113979</strain>
    </source>
</reference>
<feature type="signal peptide" evidence="1">
    <location>
        <begin position="1"/>
        <end position="26"/>
    </location>
</feature>
<accession>A0A6G1H8J0</accession>
<evidence type="ECO:0000313" key="2">
    <source>
        <dbReference type="EMBL" id="KAF1989521.1"/>
    </source>
</evidence>
<sequence length="220" mass="24022">MILFGRTQKASPMLRFVLFICTMAAAQPLARDIAFTAMFNENRLNCTTASPTPFTRYWDLDWQNFACISGPSSPPEVGVSNPFNPNYAVHLPSSEPASITTITALENFDLMGFCFGCWLSESSTTAPNAAVACQVAVTGYLPDGSAYEPYYYTFAPSNGTAPMLCNIGVPTRPRLRQLGRVTFEVTSGVFTSETVLGFDAVQIAIDYNSSDPFSNRGVRR</sequence>
<dbReference type="EMBL" id="ML977145">
    <property type="protein sequence ID" value="KAF1989521.1"/>
    <property type="molecule type" value="Genomic_DNA"/>
</dbReference>
<proteinExistence type="predicted"/>
<evidence type="ECO:0000313" key="3">
    <source>
        <dbReference type="Proteomes" id="UP000800041"/>
    </source>
</evidence>
<name>A0A6G1H8J0_9PEZI</name>
<dbReference type="AlphaFoldDB" id="A0A6G1H8J0"/>
<protein>
    <submittedName>
        <fullName evidence="2">Uncharacterized protein</fullName>
    </submittedName>
</protein>
<organism evidence="2 3">
    <name type="scientific">Aulographum hederae CBS 113979</name>
    <dbReference type="NCBI Taxonomy" id="1176131"/>
    <lineage>
        <taxon>Eukaryota</taxon>
        <taxon>Fungi</taxon>
        <taxon>Dikarya</taxon>
        <taxon>Ascomycota</taxon>
        <taxon>Pezizomycotina</taxon>
        <taxon>Dothideomycetes</taxon>
        <taxon>Pleosporomycetidae</taxon>
        <taxon>Aulographales</taxon>
        <taxon>Aulographaceae</taxon>
    </lineage>
</organism>